<proteinExistence type="inferred from homology"/>
<feature type="domain" description="GS catalytic" evidence="2">
    <location>
        <begin position="32"/>
        <end position="101"/>
    </location>
</feature>
<name>A0ABV5I545_9ACTN</name>
<accession>A0ABV5I545</accession>
<dbReference type="Gene3D" id="3.30.590.10">
    <property type="entry name" value="Glutamine synthetase/guanido kinase, catalytic domain"/>
    <property type="match status" value="1"/>
</dbReference>
<dbReference type="RefSeq" id="WP_189645368.1">
    <property type="nucleotide sequence ID" value="NZ_BMRC01000001.1"/>
</dbReference>
<comment type="similarity">
    <text evidence="1">Belongs to the glutamine synthetase family.</text>
</comment>
<evidence type="ECO:0000313" key="3">
    <source>
        <dbReference type="EMBL" id="MFB9199658.1"/>
    </source>
</evidence>
<organism evidence="3 4">
    <name type="scientific">Nonomuraea spiralis</name>
    <dbReference type="NCBI Taxonomy" id="46182"/>
    <lineage>
        <taxon>Bacteria</taxon>
        <taxon>Bacillati</taxon>
        <taxon>Actinomycetota</taxon>
        <taxon>Actinomycetes</taxon>
        <taxon>Streptosporangiales</taxon>
        <taxon>Streptosporangiaceae</taxon>
        <taxon>Nonomuraea</taxon>
    </lineage>
</organism>
<evidence type="ECO:0000259" key="2">
    <source>
        <dbReference type="Pfam" id="PF00120"/>
    </source>
</evidence>
<protein>
    <recommendedName>
        <fullName evidence="2">GS catalytic domain-containing protein</fullName>
    </recommendedName>
</protein>
<dbReference type="EMBL" id="JBHMEI010000001">
    <property type="protein sequence ID" value="MFB9199658.1"/>
    <property type="molecule type" value="Genomic_DNA"/>
</dbReference>
<keyword evidence="4" id="KW-1185">Reference proteome</keyword>
<reference evidence="3 4" key="1">
    <citation type="submission" date="2024-09" db="EMBL/GenBank/DDBJ databases">
        <authorList>
            <person name="Sun Q."/>
            <person name="Mori K."/>
        </authorList>
    </citation>
    <scope>NUCLEOTIDE SEQUENCE [LARGE SCALE GENOMIC DNA]</scope>
    <source>
        <strain evidence="3 4">CCM 3426</strain>
    </source>
</reference>
<dbReference type="SUPFAM" id="SSF55931">
    <property type="entry name" value="Glutamine synthetase/guanido kinase"/>
    <property type="match status" value="1"/>
</dbReference>
<comment type="caution">
    <text evidence="3">The sequence shown here is derived from an EMBL/GenBank/DDBJ whole genome shotgun (WGS) entry which is preliminary data.</text>
</comment>
<evidence type="ECO:0000313" key="4">
    <source>
        <dbReference type="Proteomes" id="UP001589647"/>
    </source>
</evidence>
<dbReference type="InterPro" id="IPR014746">
    <property type="entry name" value="Gln_synth/guanido_kin_cat_dom"/>
</dbReference>
<dbReference type="Pfam" id="PF00120">
    <property type="entry name" value="Gln-synt_C"/>
    <property type="match status" value="1"/>
</dbReference>
<evidence type="ECO:0000256" key="1">
    <source>
        <dbReference type="RuleBase" id="RU000384"/>
    </source>
</evidence>
<dbReference type="Proteomes" id="UP001589647">
    <property type="component" value="Unassembled WGS sequence"/>
</dbReference>
<sequence>MAEEIVERLVAAGVDDWGLDNRSAMLRVPPEPLDGYGYDRARSPVLPMSLTAALAALAAFEADGELIGVLGTRFTAAYLACKRDEVERFSRYVTDRELREYAHHL</sequence>
<gene>
    <name evidence="3" type="ORF">ACFFV7_00525</name>
</gene>
<dbReference type="InterPro" id="IPR008146">
    <property type="entry name" value="Gln_synth_cat_dom"/>
</dbReference>